<evidence type="ECO:0000313" key="3">
    <source>
        <dbReference type="Proteomes" id="UP000676336"/>
    </source>
</evidence>
<evidence type="ECO:0000313" key="2">
    <source>
        <dbReference type="EMBL" id="CAF5192456.1"/>
    </source>
</evidence>
<evidence type="ECO:0000256" key="1">
    <source>
        <dbReference type="SAM" id="MobiDB-lite"/>
    </source>
</evidence>
<gene>
    <name evidence="2" type="ORF">SMN809_LOCUS72741</name>
</gene>
<comment type="caution">
    <text evidence="2">The sequence shown here is derived from an EMBL/GenBank/DDBJ whole genome shotgun (WGS) entry which is preliminary data.</text>
</comment>
<name>A0A8S3I4Y3_9BILA</name>
<sequence>MGYMKRGGSDHIASCTKSPQFHRP</sequence>
<dbReference type="EMBL" id="CAJOBI010326361">
    <property type="protein sequence ID" value="CAF5192456.1"/>
    <property type="molecule type" value="Genomic_DNA"/>
</dbReference>
<organism evidence="2 3">
    <name type="scientific">Rotaria magnacalcarata</name>
    <dbReference type="NCBI Taxonomy" id="392030"/>
    <lineage>
        <taxon>Eukaryota</taxon>
        <taxon>Metazoa</taxon>
        <taxon>Spiralia</taxon>
        <taxon>Gnathifera</taxon>
        <taxon>Rotifera</taxon>
        <taxon>Eurotatoria</taxon>
        <taxon>Bdelloidea</taxon>
        <taxon>Philodinida</taxon>
        <taxon>Philodinidae</taxon>
        <taxon>Rotaria</taxon>
    </lineage>
</organism>
<dbReference type="Proteomes" id="UP000676336">
    <property type="component" value="Unassembled WGS sequence"/>
</dbReference>
<reference evidence="2" key="1">
    <citation type="submission" date="2021-02" db="EMBL/GenBank/DDBJ databases">
        <authorList>
            <person name="Nowell W R."/>
        </authorList>
    </citation>
    <scope>NUCLEOTIDE SEQUENCE</scope>
</reference>
<proteinExistence type="predicted"/>
<feature type="region of interest" description="Disordered" evidence="1">
    <location>
        <begin position="1"/>
        <end position="24"/>
    </location>
</feature>
<protein>
    <submittedName>
        <fullName evidence="2">Uncharacterized protein</fullName>
    </submittedName>
</protein>
<accession>A0A8S3I4Y3</accession>
<feature type="compositionally biased region" description="Polar residues" evidence="1">
    <location>
        <begin position="15"/>
        <end position="24"/>
    </location>
</feature>
<feature type="non-terminal residue" evidence="2">
    <location>
        <position position="24"/>
    </location>
</feature>
<dbReference type="AlphaFoldDB" id="A0A8S3I4Y3"/>